<organism evidence="6 7">
    <name type="scientific">Haplochromis burtoni</name>
    <name type="common">Burton's mouthbrooder</name>
    <name type="synonym">Chromis burtoni</name>
    <dbReference type="NCBI Taxonomy" id="8153"/>
    <lineage>
        <taxon>Eukaryota</taxon>
        <taxon>Metazoa</taxon>
        <taxon>Chordata</taxon>
        <taxon>Craniata</taxon>
        <taxon>Vertebrata</taxon>
        <taxon>Euteleostomi</taxon>
        <taxon>Actinopterygii</taxon>
        <taxon>Neopterygii</taxon>
        <taxon>Teleostei</taxon>
        <taxon>Neoteleostei</taxon>
        <taxon>Acanthomorphata</taxon>
        <taxon>Ovalentaria</taxon>
        <taxon>Cichlomorphae</taxon>
        <taxon>Cichliformes</taxon>
        <taxon>Cichlidae</taxon>
        <taxon>African cichlids</taxon>
        <taxon>Pseudocrenilabrinae</taxon>
        <taxon>Haplochromini</taxon>
        <taxon>Haplochromis</taxon>
    </lineage>
</organism>
<dbReference type="Pfam" id="PF23665">
    <property type="entry name" value="CDCP1_CUB_6"/>
    <property type="match status" value="1"/>
</dbReference>
<protein>
    <recommendedName>
        <fullName evidence="8">CUB domain-containing protein</fullName>
    </recommendedName>
</protein>
<keyword evidence="7" id="KW-1185">Reference proteome</keyword>
<evidence type="ECO:0000313" key="7">
    <source>
        <dbReference type="Proteomes" id="UP000264840"/>
    </source>
</evidence>
<evidence type="ECO:0000259" key="5">
    <source>
        <dbReference type="Pfam" id="PF23668"/>
    </source>
</evidence>
<feature type="signal peptide" evidence="2">
    <location>
        <begin position="1"/>
        <end position="18"/>
    </location>
</feature>
<feature type="transmembrane region" description="Helical" evidence="1">
    <location>
        <begin position="166"/>
        <end position="185"/>
    </location>
</feature>
<keyword evidence="2" id="KW-0732">Signal</keyword>
<dbReference type="GeneTree" id="ENSGT00390000010209"/>
<evidence type="ECO:0000256" key="2">
    <source>
        <dbReference type="SAM" id="SignalP"/>
    </source>
</evidence>
<dbReference type="InterPro" id="IPR056269">
    <property type="entry name" value="CUB_CDCP1_2nd_5th"/>
</dbReference>
<keyword evidence="1" id="KW-0812">Transmembrane</keyword>
<evidence type="ECO:0000259" key="3">
    <source>
        <dbReference type="Pfam" id="PF23665"/>
    </source>
</evidence>
<dbReference type="InterPro" id="IPR056266">
    <property type="entry name" value="CDCP1_CUB_3rd_6th"/>
</dbReference>
<evidence type="ECO:0000259" key="4">
    <source>
        <dbReference type="Pfam" id="PF23667"/>
    </source>
</evidence>
<sequence length="323" mass="36177">MFIPLLTITLRLLPGAQKLTLTAEPGATINIRNNNQVKGCQVCTGSIIKKCNAESLNYLKGGTVEFKCSTPQDVFSIEIVRRISKCLSIDALRFNRTFTWNLEAAAPKAFQVDFTNTGLKLIHPSEKCPDRHTYTLQAFQSTGSAAVEQYFYIHCFVFLSKLQCHLTIFVLISIYLVCVCVVALARISLTLPKGTSSSELLSPDYPVSFPDDDTMEWYFQVPDKHRVDVQFLNLTQPDCVKKEVAVEYHQKGRVTSVLGLNETQPLQNQGDFLLTLRNCEMERAPADSPGLTFTLKVVHPGEVTTLCLSMTPQSKQVRKVFQT</sequence>
<evidence type="ECO:0000313" key="6">
    <source>
        <dbReference type="Ensembl" id="ENSHBUP00000018116.1"/>
    </source>
</evidence>
<reference evidence="6" key="2">
    <citation type="submission" date="2025-09" db="UniProtKB">
        <authorList>
            <consortium name="Ensembl"/>
        </authorList>
    </citation>
    <scope>IDENTIFICATION</scope>
</reference>
<dbReference type="Pfam" id="PF23668">
    <property type="entry name" value="CUB_CDCP1_2"/>
    <property type="match status" value="1"/>
</dbReference>
<dbReference type="InterPro" id="IPR038811">
    <property type="entry name" value="CDCP1"/>
</dbReference>
<dbReference type="PANTHER" id="PTHR14477">
    <property type="entry name" value="CUB DOMAIN-CONTAINING PROTEIN 1"/>
    <property type="match status" value="1"/>
</dbReference>
<evidence type="ECO:0000256" key="1">
    <source>
        <dbReference type="SAM" id="Phobius"/>
    </source>
</evidence>
<dbReference type="Ensembl" id="ENSHBUT00000027064.1">
    <property type="protein sequence ID" value="ENSHBUP00000018116.1"/>
    <property type="gene ID" value="ENSHBUG00000020187.1"/>
</dbReference>
<dbReference type="OMA" id="TMEWYFQ"/>
<feature type="domain" description="CDCP1 first CUB" evidence="4">
    <location>
        <begin position="18"/>
        <end position="84"/>
    </location>
</feature>
<feature type="chain" id="PRO_5018653876" description="CUB domain-containing protein" evidence="2">
    <location>
        <begin position="19"/>
        <end position="323"/>
    </location>
</feature>
<keyword evidence="1" id="KW-1133">Transmembrane helix</keyword>
<dbReference type="PANTHER" id="PTHR14477:SF1">
    <property type="entry name" value="CUB DOMAIN-CONTAINING PROTEIN 1"/>
    <property type="match status" value="1"/>
</dbReference>
<dbReference type="AlphaFoldDB" id="A0A3Q2W0M3"/>
<reference evidence="6" key="1">
    <citation type="submission" date="2025-08" db="UniProtKB">
        <authorList>
            <consortium name="Ensembl"/>
        </authorList>
    </citation>
    <scope>IDENTIFICATION</scope>
</reference>
<dbReference type="Gene3D" id="2.60.120.290">
    <property type="entry name" value="Spermadhesin, CUB domain"/>
    <property type="match status" value="1"/>
</dbReference>
<name>A0A3Q2W0M3_HAPBU</name>
<accession>A0A3Q2W0M3</accession>
<keyword evidence="1" id="KW-0472">Membrane</keyword>
<evidence type="ECO:0008006" key="8">
    <source>
        <dbReference type="Google" id="ProtNLM"/>
    </source>
</evidence>
<feature type="domain" description="CDCP1 third and sixth CUB" evidence="3">
    <location>
        <begin position="187"/>
        <end position="284"/>
    </location>
</feature>
<dbReference type="SUPFAM" id="SSF49854">
    <property type="entry name" value="Spermadhesin, CUB domain"/>
    <property type="match status" value="1"/>
</dbReference>
<dbReference type="Proteomes" id="UP000264840">
    <property type="component" value="Unplaced"/>
</dbReference>
<proteinExistence type="predicted"/>
<feature type="domain" description="CDCP1 second and fifth CUB" evidence="5">
    <location>
        <begin position="93"/>
        <end position="150"/>
    </location>
</feature>
<dbReference type="InterPro" id="IPR056268">
    <property type="entry name" value="CUB_CDCP1_1st"/>
</dbReference>
<dbReference type="InterPro" id="IPR035914">
    <property type="entry name" value="Sperma_CUB_dom_sf"/>
</dbReference>
<dbReference type="Pfam" id="PF23667">
    <property type="entry name" value="CUB_CDCP1_1"/>
    <property type="match status" value="1"/>
</dbReference>